<dbReference type="PANTHER" id="PTHR42208:SF1">
    <property type="entry name" value="HEAVY METAL TRANSPORTER"/>
    <property type="match status" value="1"/>
</dbReference>
<name>A0ABU3TQB5_9BACT</name>
<keyword evidence="4" id="KW-1185">Reference proteome</keyword>
<feature type="transmembrane region" description="Helical" evidence="1">
    <location>
        <begin position="47"/>
        <end position="66"/>
    </location>
</feature>
<dbReference type="EMBL" id="JAVNWW010000001">
    <property type="protein sequence ID" value="MDU0808052.1"/>
    <property type="molecule type" value="Genomic_DNA"/>
</dbReference>
<protein>
    <submittedName>
        <fullName evidence="3">Sulfite exporter TauE/SafE family protein</fullName>
    </submittedName>
</protein>
<comment type="caution">
    <text evidence="3">The sequence shown here is derived from an EMBL/GenBank/DDBJ whole genome shotgun (WGS) entry which is preliminary data.</text>
</comment>
<keyword evidence="1" id="KW-0812">Transmembrane</keyword>
<organism evidence="3 4">
    <name type="scientific">Aquirufa regiilacus</name>
    <dbReference type="NCBI Taxonomy" id="3024868"/>
    <lineage>
        <taxon>Bacteria</taxon>
        <taxon>Pseudomonadati</taxon>
        <taxon>Bacteroidota</taxon>
        <taxon>Cytophagia</taxon>
        <taxon>Cytophagales</taxon>
        <taxon>Flectobacillaceae</taxon>
        <taxon>Aquirufa</taxon>
    </lineage>
</organism>
<evidence type="ECO:0000256" key="1">
    <source>
        <dbReference type="SAM" id="Phobius"/>
    </source>
</evidence>
<dbReference type="Pfam" id="PF13386">
    <property type="entry name" value="DsbD_2"/>
    <property type="match status" value="1"/>
</dbReference>
<feature type="transmembrane region" description="Helical" evidence="1">
    <location>
        <begin position="114"/>
        <end position="140"/>
    </location>
</feature>
<dbReference type="RefSeq" id="WP_315576324.1">
    <property type="nucleotide sequence ID" value="NZ_JARDXH010000004.1"/>
</dbReference>
<dbReference type="InterPro" id="IPR039447">
    <property type="entry name" value="UreH-like_TM_dom"/>
</dbReference>
<feature type="domain" description="Urease accessory protein UreH-like transmembrane" evidence="2">
    <location>
        <begin position="7"/>
        <end position="179"/>
    </location>
</feature>
<keyword evidence="1" id="KW-1133">Transmembrane helix</keyword>
<reference evidence="3 4" key="1">
    <citation type="submission" date="2023-09" db="EMBL/GenBank/DDBJ databases">
        <title>Aquirufa genomes.</title>
        <authorList>
            <person name="Pitt A."/>
        </authorList>
    </citation>
    <scope>NUCLEOTIDE SEQUENCE [LARGE SCALE GENOMIC DNA]</scope>
    <source>
        <strain evidence="3 4">LEOWEIH-7C</strain>
    </source>
</reference>
<gene>
    <name evidence="3" type="ORF">PQG45_03265</name>
</gene>
<feature type="transmembrane region" description="Helical" evidence="1">
    <location>
        <begin position="179"/>
        <end position="200"/>
    </location>
</feature>
<sequence>MNSWYYAFFIGLAGSWHCAIMCGPIMQQIEQRSKQSGRMFIYTLGRLSMYGILGFFVAKMGSIWLFPTWWQIYYLFAGIVLLLLLSKKLSDNLFKFLHRSVGQFLIQVGKKLGAFGYFFLGMSNGLLPCGLVLGGLSIALLQSNAWLGALSMIAFGIATLPALKLSLWGINKITRFSSVFQYLGWGIACLLLFRGAWGIAMTQSSYLQHSPLSPIICHPFS</sequence>
<feature type="transmembrane region" description="Helical" evidence="1">
    <location>
        <begin position="72"/>
        <end position="90"/>
    </location>
</feature>
<dbReference type="PANTHER" id="PTHR42208">
    <property type="entry name" value="HEAVY METAL TRANSPORTER-RELATED"/>
    <property type="match status" value="1"/>
</dbReference>
<feature type="transmembrane region" description="Helical" evidence="1">
    <location>
        <begin position="146"/>
        <end position="167"/>
    </location>
</feature>
<evidence type="ECO:0000313" key="3">
    <source>
        <dbReference type="EMBL" id="MDU0808052.1"/>
    </source>
</evidence>
<evidence type="ECO:0000313" key="4">
    <source>
        <dbReference type="Proteomes" id="UP001249959"/>
    </source>
</evidence>
<dbReference type="Proteomes" id="UP001249959">
    <property type="component" value="Unassembled WGS sequence"/>
</dbReference>
<proteinExistence type="predicted"/>
<keyword evidence="1" id="KW-0472">Membrane</keyword>
<accession>A0ABU3TQB5</accession>
<evidence type="ECO:0000259" key="2">
    <source>
        <dbReference type="Pfam" id="PF13386"/>
    </source>
</evidence>
<feature type="transmembrane region" description="Helical" evidence="1">
    <location>
        <begin position="6"/>
        <end position="26"/>
    </location>
</feature>